<gene>
    <name evidence="6" type="ORF">SCARR_01294</name>
</gene>
<evidence type="ECO:0000256" key="3">
    <source>
        <dbReference type="ARBA" id="ARBA00023125"/>
    </source>
</evidence>
<evidence type="ECO:0000256" key="2">
    <source>
        <dbReference type="ARBA" id="ARBA00023082"/>
    </source>
</evidence>
<keyword evidence="7" id="KW-1185">Reference proteome</keyword>
<dbReference type="InterPro" id="IPR039425">
    <property type="entry name" value="RNA_pol_sigma-70-like"/>
</dbReference>
<feature type="domain" description="RNA polymerase sigma-70 region 2" evidence="5">
    <location>
        <begin position="68"/>
        <end position="133"/>
    </location>
</feature>
<dbReference type="GO" id="GO:0016987">
    <property type="term" value="F:sigma factor activity"/>
    <property type="evidence" value="ECO:0007669"/>
    <property type="project" value="UniProtKB-KW"/>
</dbReference>
<dbReference type="SUPFAM" id="SSF88946">
    <property type="entry name" value="Sigma2 domain of RNA polymerase sigma factors"/>
    <property type="match status" value="1"/>
</dbReference>
<dbReference type="Proteomes" id="UP000346198">
    <property type="component" value="Unassembled WGS sequence"/>
</dbReference>
<name>A0A6C2UIF1_9BACT</name>
<keyword evidence="4" id="KW-0804">Transcription</keyword>
<dbReference type="Gene3D" id="1.10.1740.10">
    <property type="match status" value="1"/>
</dbReference>
<evidence type="ECO:0000256" key="4">
    <source>
        <dbReference type="ARBA" id="ARBA00023163"/>
    </source>
</evidence>
<dbReference type="NCBIfam" id="TIGR02937">
    <property type="entry name" value="sigma70-ECF"/>
    <property type="match status" value="1"/>
</dbReference>
<dbReference type="InterPro" id="IPR013325">
    <property type="entry name" value="RNA_pol_sigma_r2"/>
</dbReference>
<organism evidence="6 7">
    <name type="scientific">Pontiella sulfatireligans</name>
    <dbReference type="NCBI Taxonomy" id="2750658"/>
    <lineage>
        <taxon>Bacteria</taxon>
        <taxon>Pseudomonadati</taxon>
        <taxon>Kiritimatiellota</taxon>
        <taxon>Kiritimatiellia</taxon>
        <taxon>Kiritimatiellales</taxon>
        <taxon>Pontiellaceae</taxon>
        <taxon>Pontiella</taxon>
    </lineage>
</organism>
<reference evidence="6 7" key="1">
    <citation type="submission" date="2019-04" db="EMBL/GenBank/DDBJ databases">
        <authorList>
            <person name="Van Vliet M D."/>
        </authorList>
    </citation>
    <scope>NUCLEOTIDE SEQUENCE [LARGE SCALE GENOMIC DNA]</scope>
    <source>
        <strain evidence="6 7">F21</strain>
    </source>
</reference>
<accession>A0A6C2UIF1</accession>
<protein>
    <recommendedName>
        <fullName evidence="5">RNA polymerase sigma-70 region 2 domain-containing protein</fullName>
    </recommendedName>
</protein>
<keyword evidence="3" id="KW-0238">DNA-binding</keyword>
<dbReference type="GO" id="GO:0006352">
    <property type="term" value="P:DNA-templated transcription initiation"/>
    <property type="evidence" value="ECO:0007669"/>
    <property type="project" value="InterPro"/>
</dbReference>
<dbReference type="InterPro" id="IPR014284">
    <property type="entry name" value="RNA_pol_sigma-70_dom"/>
</dbReference>
<dbReference type="EMBL" id="CAAHFH010000001">
    <property type="protein sequence ID" value="VGO19237.1"/>
    <property type="molecule type" value="Genomic_DNA"/>
</dbReference>
<dbReference type="InterPro" id="IPR007627">
    <property type="entry name" value="RNA_pol_sigma70_r2"/>
</dbReference>
<dbReference type="PANTHER" id="PTHR43133:SF8">
    <property type="entry name" value="RNA POLYMERASE SIGMA FACTOR HI_1459-RELATED"/>
    <property type="match status" value="1"/>
</dbReference>
<sequence>MFFDTPAFIWDYNHLTAHSFPCMVQISKIMNEKPTTETEDPNRTRATLIRRVKNQHDDASWEDFDRIYRRYIYAIIRGMNISEHDANDIAQTVLLGMWNKLPNTDVENIRRFRSWLSTITKNAVLDFIRKRTRDTERVHKAEKEDDLTYLKTISLPDIEKIADKEWKLHLTNLALENIKPLFSGHAIEVFQRSLDGMDIKAIAKQLDLQENSVYRLKNRVKKRLIIEIEQLREELE</sequence>
<dbReference type="PANTHER" id="PTHR43133">
    <property type="entry name" value="RNA POLYMERASE ECF-TYPE SIGMA FACTO"/>
    <property type="match status" value="1"/>
</dbReference>
<keyword evidence="2" id="KW-0731">Sigma factor</keyword>
<evidence type="ECO:0000313" key="6">
    <source>
        <dbReference type="EMBL" id="VGO19237.1"/>
    </source>
</evidence>
<evidence type="ECO:0000313" key="7">
    <source>
        <dbReference type="Proteomes" id="UP000346198"/>
    </source>
</evidence>
<evidence type="ECO:0000259" key="5">
    <source>
        <dbReference type="Pfam" id="PF04542"/>
    </source>
</evidence>
<dbReference type="GO" id="GO:0003677">
    <property type="term" value="F:DNA binding"/>
    <property type="evidence" value="ECO:0007669"/>
    <property type="project" value="UniProtKB-KW"/>
</dbReference>
<dbReference type="AlphaFoldDB" id="A0A6C2UIF1"/>
<proteinExistence type="predicted"/>
<evidence type="ECO:0000256" key="1">
    <source>
        <dbReference type="ARBA" id="ARBA00023015"/>
    </source>
</evidence>
<keyword evidence="1" id="KW-0805">Transcription regulation</keyword>
<dbReference type="Pfam" id="PF04542">
    <property type="entry name" value="Sigma70_r2"/>
    <property type="match status" value="1"/>
</dbReference>